<evidence type="ECO:0000256" key="2">
    <source>
        <dbReference type="ARBA" id="ARBA00022857"/>
    </source>
</evidence>
<dbReference type="PROSITE" id="PS00318">
    <property type="entry name" value="HMG_COA_REDUCTASE_2"/>
    <property type="match status" value="1"/>
</dbReference>
<dbReference type="AlphaFoldDB" id="A0A4V6DV16"/>
<reference evidence="5 6" key="1">
    <citation type="submission" date="2018-02" db="EMBL/GenBank/DDBJ databases">
        <title>Draft genome sequences of Elsinoe sp., causing black scab on jojoba.</title>
        <authorList>
            <person name="Stodart B."/>
            <person name="Jeffress S."/>
            <person name="Ash G."/>
            <person name="Arun Chinnappa K."/>
        </authorList>
    </citation>
    <scope>NUCLEOTIDE SEQUENCE [LARGE SCALE GENOMIC DNA]</scope>
    <source>
        <strain evidence="5 6">Hillstone_2</strain>
    </source>
</reference>
<dbReference type="InterPro" id="IPR023074">
    <property type="entry name" value="HMG_CoA_Rdtase_cat_sf"/>
</dbReference>
<dbReference type="Gene3D" id="3.30.70.420">
    <property type="entry name" value="Hydroxymethylglutaryl-CoA reductase, class I/II, NAD/NADP-binding domain"/>
    <property type="match status" value="1"/>
</dbReference>
<evidence type="ECO:0000256" key="4">
    <source>
        <dbReference type="RuleBase" id="RU361219"/>
    </source>
</evidence>
<dbReference type="InterPro" id="IPR009023">
    <property type="entry name" value="HMG_CoA_Rdtase_NAD(P)-bd_sf"/>
</dbReference>
<evidence type="ECO:0000313" key="5">
    <source>
        <dbReference type="EMBL" id="TKX26522.1"/>
    </source>
</evidence>
<comment type="similarity">
    <text evidence="1 4">Belongs to the HMG-CoA reductase family.</text>
</comment>
<dbReference type="PROSITE" id="PS00066">
    <property type="entry name" value="HMG_COA_REDUCTASE_1"/>
    <property type="match status" value="1"/>
</dbReference>
<comment type="subcellular location">
    <subcellularLocation>
        <location evidence="4">Endoplasmic reticulum membrane</location>
        <topology evidence="4">Multi-pass membrane protein</topology>
    </subcellularLocation>
</comment>
<dbReference type="PROSITE" id="PS50065">
    <property type="entry name" value="HMG_COA_REDUCTASE_4"/>
    <property type="match status" value="1"/>
</dbReference>
<dbReference type="SUPFAM" id="SSF56542">
    <property type="entry name" value="Substrate-binding domain of HMG-CoA reductase"/>
    <property type="match status" value="1"/>
</dbReference>
<proteinExistence type="inferred from homology"/>
<comment type="caution">
    <text evidence="5">The sequence shown here is derived from an EMBL/GenBank/DDBJ whole genome shotgun (WGS) entry which is preliminary data.</text>
</comment>
<dbReference type="Gene3D" id="3.90.770.10">
    <property type="entry name" value="3-hydroxy-3-methylglutaryl-coenzyme A Reductase, Chain A, domain 2"/>
    <property type="match status" value="1"/>
</dbReference>
<dbReference type="Pfam" id="PF00368">
    <property type="entry name" value="HMG-CoA_red"/>
    <property type="match status" value="1"/>
</dbReference>
<dbReference type="InterPro" id="IPR004554">
    <property type="entry name" value="HMG_CoA_Rdtase_eu_arc"/>
</dbReference>
<dbReference type="GO" id="GO:0005778">
    <property type="term" value="C:peroxisomal membrane"/>
    <property type="evidence" value="ECO:0007669"/>
    <property type="project" value="TreeGrafter"/>
</dbReference>
<dbReference type="EMBL" id="PTQR01000012">
    <property type="protein sequence ID" value="TKX26522.1"/>
    <property type="molecule type" value="Genomic_DNA"/>
</dbReference>
<keyword evidence="3 4" id="KW-0560">Oxidoreductase</keyword>
<protein>
    <recommendedName>
        <fullName evidence="4">3-hydroxy-3-methylglutaryl coenzyme A reductase</fullName>
        <shortName evidence="4">HMG-CoA reductase</shortName>
        <ecNumber evidence="4">1.1.1.34</ecNumber>
    </recommendedName>
</protein>
<dbReference type="InterPro" id="IPR023076">
    <property type="entry name" value="HMG_CoA_Rdtase_CS"/>
</dbReference>
<dbReference type="PANTHER" id="PTHR10572:SF24">
    <property type="entry name" value="3-HYDROXY-3-METHYLGLUTARYL-COENZYME A REDUCTASE"/>
    <property type="match status" value="1"/>
</dbReference>
<dbReference type="InterPro" id="IPR002202">
    <property type="entry name" value="HMG_CoA_Rdtase"/>
</dbReference>
<name>A0A4V6DV16_9PEZI</name>
<dbReference type="GO" id="GO:0004420">
    <property type="term" value="F:hydroxymethylglutaryl-CoA reductase (NADPH) activity"/>
    <property type="evidence" value="ECO:0007669"/>
    <property type="project" value="UniProtKB-EC"/>
</dbReference>
<dbReference type="InterPro" id="IPR009029">
    <property type="entry name" value="HMG_CoA_Rdtase_sub-bd_dom_sf"/>
</dbReference>
<organism evidence="5 6">
    <name type="scientific">Elsinoe australis</name>
    <dbReference type="NCBI Taxonomy" id="40998"/>
    <lineage>
        <taxon>Eukaryota</taxon>
        <taxon>Fungi</taxon>
        <taxon>Dikarya</taxon>
        <taxon>Ascomycota</taxon>
        <taxon>Pezizomycotina</taxon>
        <taxon>Dothideomycetes</taxon>
        <taxon>Dothideomycetidae</taxon>
        <taxon>Myriangiales</taxon>
        <taxon>Elsinoaceae</taxon>
        <taxon>Elsinoe</taxon>
    </lineage>
</organism>
<dbReference type="FunFam" id="3.30.70.420:FF:000001">
    <property type="entry name" value="3-hydroxy-3-methylglutaryl coenzyme A reductase"/>
    <property type="match status" value="1"/>
</dbReference>
<dbReference type="PANTHER" id="PTHR10572">
    <property type="entry name" value="3-HYDROXY-3-METHYLGLUTARYL-COENZYME A REDUCTASE"/>
    <property type="match status" value="1"/>
</dbReference>
<evidence type="ECO:0000313" key="6">
    <source>
        <dbReference type="Proteomes" id="UP000308133"/>
    </source>
</evidence>
<evidence type="ECO:0000256" key="3">
    <source>
        <dbReference type="ARBA" id="ARBA00023002"/>
    </source>
</evidence>
<dbReference type="InterPro" id="IPR023282">
    <property type="entry name" value="HMG_CoA_Rdtase_N"/>
</dbReference>
<gene>
    <name evidence="5" type="ORF">C1H76_1054</name>
</gene>
<keyword evidence="2 4" id="KW-0521">NADP</keyword>
<dbReference type="GO" id="GO:0015936">
    <property type="term" value="P:coenzyme A metabolic process"/>
    <property type="evidence" value="ECO:0007669"/>
    <property type="project" value="InterPro"/>
</dbReference>
<dbReference type="EC" id="1.1.1.34" evidence="4"/>
<dbReference type="CDD" id="cd00643">
    <property type="entry name" value="HMG-CoA_reductase_classI"/>
    <property type="match status" value="1"/>
</dbReference>
<sequence>MATHIEVAENMLVSESKPLVTERIEEIDVLSPCSTPGNEYTDAPVDSGYVSDYTSSDDSFKGLHERRSQDECLRMHITGQTSLLNDAEILALVQKGNIPAYSLESALQDHARAVGIRRRLVAQASNPDEVEQSFLHNLPWQQYDYTKIHGRCAENVIGYTQVPLGVAGPLLVDGREVFIPMSTTEGTLIASTSRGCKALNAAGGVATEITGDAMTRAPVVHFDNTKQAAAAKRFLDSVEGQAMMKETFGTTTGHGALLDCTTRIAGRHLYLRFRARSGDAMGMNMLSKGSEAIVRRFKAEYFPQMRIISLSGNLCTDKKPAAINWIEGRGKSVVAETRLTPEVLSSVLKTSADALQELNIAKNYVGSALAGMATGGFNAHAANIVTAVFLATGQDPAQVVTSSNCLTMMEASPDGSLLATVTMPSVEVGTVGGGTHLPAQSAMLDMLGCRRRGLPDGENASNLARIVAAAVLAGELSLCSALASGDL</sequence>
<accession>A0A4V6DV16</accession>
<dbReference type="GO" id="GO:0005789">
    <property type="term" value="C:endoplasmic reticulum membrane"/>
    <property type="evidence" value="ECO:0007669"/>
    <property type="project" value="UniProtKB-SubCell"/>
</dbReference>
<evidence type="ECO:0000256" key="1">
    <source>
        <dbReference type="ARBA" id="ARBA00007661"/>
    </source>
</evidence>
<dbReference type="PRINTS" id="PR00071">
    <property type="entry name" value="HMGCOARDTASE"/>
</dbReference>
<keyword evidence="4" id="KW-0256">Endoplasmic reticulum</keyword>
<dbReference type="GO" id="GO:0006696">
    <property type="term" value="P:ergosterol biosynthetic process"/>
    <property type="evidence" value="ECO:0007669"/>
    <property type="project" value="TreeGrafter"/>
</dbReference>
<dbReference type="NCBIfam" id="TIGR00533">
    <property type="entry name" value="HMG_CoA_R_NADP"/>
    <property type="match status" value="1"/>
</dbReference>
<dbReference type="SUPFAM" id="SSF55035">
    <property type="entry name" value="NAD-binding domain of HMG-CoA reductase"/>
    <property type="match status" value="1"/>
</dbReference>
<dbReference type="GO" id="GO:0008299">
    <property type="term" value="P:isoprenoid biosynthetic process"/>
    <property type="evidence" value="ECO:0007669"/>
    <property type="project" value="InterPro"/>
</dbReference>
<dbReference type="Proteomes" id="UP000308133">
    <property type="component" value="Unassembled WGS sequence"/>
</dbReference>
<comment type="catalytic activity">
    <reaction evidence="4">
        <text>(R)-mevalonate + 2 NADP(+) + CoA = (3S)-3-hydroxy-3-methylglutaryl-CoA + 2 NADPH + 2 H(+)</text>
        <dbReference type="Rhea" id="RHEA:15989"/>
        <dbReference type="ChEBI" id="CHEBI:15378"/>
        <dbReference type="ChEBI" id="CHEBI:36464"/>
        <dbReference type="ChEBI" id="CHEBI:43074"/>
        <dbReference type="ChEBI" id="CHEBI:57287"/>
        <dbReference type="ChEBI" id="CHEBI:57783"/>
        <dbReference type="ChEBI" id="CHEBI:58349"/>
        <dbReference type="EC" id="1.1.1.34"/>
    </reaction>
</comment>
<dbReference type="Gene3D" id="1.10.3270.10">
    <property type="entry name" value="HMGR, N-terminal domain"/>
    <property type="match status" value="1"/>
</dbReference>
<dbReference type="UniPathway" id="UPA00058">
    <property type="reaction ID" value="UER00103"/>
</dbReference>
<comment type="pathway">
    <text evidence="4">Metabolic intermediate biosynthesis; (R)-mevalonate biosynthesis; (R)-mevalonate from acetyl-CoA: step 3/3.</text>
</comment>